<reference evidence="13" key="1">
    <citation type="submission" date="2018-12" db="EMBL/GenBank/DDBJ databases">
        <authorList>
            <person name="Yazar S."/>
        </authorList>
    </citation>
    <scope>NUCLEOTIDE SEQUENCE [LARGE SCALE GENOMIC DNA]</scope>
</reference>
<evidence type="ECO:0000256" key="11">
    <source>
        <dbReference type="SAM" id="Phobius"/>
    </source>
</evidence>
<sequence>MNQLDATKSGFLVCIGICIFIFIFLYVRNTIPDESKEEPTYPESTDCGFYPDEICSALFEGKGAAPQIGQLCQQNTHQPEITPCLGTPGTCNCSLIFQGLHFITRPLSAEEGNFSLAYIITIHKELAMFVKLLRAIYVPQNVYCIHIDEKSPQNYKTAVKNLVDCFENIFISSKRETVIYGGFSRLQADINCMKDLVSSTFRWKYVINLCGQDYPIKTNKEIIQYIKSKWNGKNVTPGVIQPAHMKYRTHQSYKEYVHQGNSYVYPTKKEKKDPPHNLTIYFGSAYYVLTRQFVEFTLTDVRAKDLLEWSKDTYSPDEHYWVTLNRLRDAPGATPNAEWEGHIRAIKWKDMEGVVHNGCKGHYVRDICVYGLGDLQWIIESPHLFANKFELTTYPLVMECLERRYRLKVLNQAEVPLESHWHLQETCYFNMKINI</sequence>
<dbReference type="PANTHER" id="PTHR19297">
    <property type="entry name" value="GLYCOSYLTRANSFERASE 14 FAMILY MEMBER"/>
    <property type="match status" value="1"/>
</dbReference>
<proteinExistence type="inferred from homology"/>
<comment type="pathway">
    <text evidence="2">Protein modification; protein glycosylation.</text>
</comment>
<organism evidence="12 13">
    <name type="scientific">Vombatus ursinus</name>
    <name type="common">Common wombat</name>
    <dbReference type="NCBI Taxonomy" id="29139"/>
    <lineage>
        <taxon>Eukaryota</taxon>
        <taxon>Metazoa</taxon>
        <taxon>Chordata</taxon>
        <taxon>Craniata</taxon>
        <taxon>Vertebrata</taxon>
        <taxon>Euteleostomi</taxon>
        <taxon>Mammalia</taxon>
        <taxon>Metatheria</taxon>
        <taxon>Diprotodontia</taxon>
        <taxon>Vombatidae</taxon>
        <taxon>Vombatus</taxon>
    </lineage>
</organism>
<evidence type="ECO:0000313" key="12">
    <source>
        <dbReference type="Ensembl" id="ENSVURP00010024298.1"/>
    </source>
</evidence>
<evidence type="ECO:0000256" key="7">
    <source>
        <dbReference type="ARBA" id="ARBA00022989"/>
    </source>
</evidence>
<evidence type="ECO:0000256" key="1">
    <source>
        <dbReference type="ARBA" id="ARBA00004323"/>
    </source>
</evidence>
<dbReference type="GeneTree" id="ENSGT00940000160402"/>
<accession>A0A4X2LK55</accession>
<dbReference type="Ensembl" id="ENSVURT00010027661.1">
    <property type="protein sequence ID" value="ENSVURP00010024298.1"/>
    <property type="gene ID" value="ENSVURG00010018623.1"/>
</dbReference>
<dbReference type="GO" id="GO:0008375">
    <property type="term" value="F:acetylglucosaminyltransferase activity"/>
    <property type="evidence" value="ECO:0007669"/>
    <property type="project" value="TreeGrafter"/>
</dbReference>
<dbReference type="Pfam" id="PF02485">
    <property type="entry name" value="Branch"/>
    <property type="match status" value="1"/>
</dbReference>
<keyword evidence="13" id="KW-1185">Reference proteome</keyword>
<keyword evidence="8 11" id="KW-0472">Membrane</keyword>
<dbReference type="InterPro" id="IPR003406">
    <property type="entry name" value="Glyco_trans_14"/>
</dbReference>
<gene>
    <name evidence="12" type="primary">GCNT7</name>
</gene>
<keyword evidence="9" id="KW-0325">Glycoprotein</keyword>
<evidence type="ECO:0000256" key="2">
    <source>
        <dbReference type="ARBA" id="ARBA00004922"/>
    </source>
</evidence>
<evidence type="ECO:0000256" key="5">
    <source>
        <dbReference type="ARBA" id="ARBA00022692"/>
    </source>
</evidence>
<dbReference type="GO" id="GO:0000139">
    <property type="term" value="C:Golgi membrane"/>
    <property type="evidence" value="ECO:0007669"/>
    <property type="project" value="UniProtKB-SubCell"/>
</dbReference>
<keyword evidence="7 11" id="KW-1133">Transmembrane helix</keyword>
<dbReference type="CTD" id="140687"/>
<dbReference type="RefSeq" id="XP_027708589.1">
    <property type="nucleotide sequence ID" value="XM_027852788.1"/>
</dbReference>
<evidence type="ECO:0000256" key="6">
    <source>
        <dbReference type="ARBA" id="ARBA00022968"/>
    </source>
</evidence>
<dbReference type="OMA" id="TCLERWH"/>
<evidence type="ECO:0000256" key="8">
    <source>
        <dbReference type="ARBA" id="ARBA00023136"/>
    </source>
</evidence>
<keyword evidence="4" id="KW-0808">Transferase</keyword>
<comment type="subcellular location">
    <subcellularLocation>
        <location evidence="1">Golgi apparatus membrane</location>
        <topology evidence="1">Single-pass type II membrane protein</topology>
    </subcellularLocation>
</comment>
<dbReference type="OrthoDB" id="2019572at2759"/>
<protein>
    <submittedName>
        <fullName evidence="12">Glucosaminyl (N-acetyl) transferase family member 7</fullName>
    </submittedName>
</protein>
<dbReference type="RefSeq" id="XP_027708618.1">
    <property type="nucleotide sequence ID" value="XM_027852817.1"/>
</dbReference>
<evidence type="ECO:0000256" key="3">
    <source>
        <dbReference type="ARBA" id="ARBA00022676"/>
    </source>
</evidence>
<dbReference type="STRING" id="29139.ENSVURP00010024298"/>
<reference evidence="12" key="3">
    <citation type="submission" date="2025-09" db="UniProtKB">
        <authorList>
            <consortium name="Ensembl"/>
        </authorList>
    </citation>
    <scope>IDENTIFICATION</scope>
</reference>
<dbReference type="Proteomes" id="UP000314987">
    <property type="component" value="Unassembled WGS sequence"/>
</dbReference>
<evidence type="ECO:0000256" key="9">
    <source>
        <dbReference type="ARBA" id="ARBA00023180"/>
    </source>
</evidence>
<dbReference type="GeneID" id="114036317"/>
<name>A0A4X2LK55_VOMUR</name>
<comment type="similarity">
    <text evidence="10">Belongs to the glycosyltransferase 14 family.</text>
</comment>
<keyword evidence="3" id="KW-0328">Glycosyltransferase</keyword>
<reference evidence="12" key="2">
    <citation type="submission" date="2025-08" db="UniProtKB">
        <authorList>
            <consortium name="Ensembl"/>
        </authorList>
    </citation>
    <scope>IDENTIFICATION</scope>
</reference>
<keyword evidence="5 11" id="KW-0812">Transmembrane</keyword>
<dbReference type="AlphaFoldDB" id="A0A4X2LK55"/>
<evidence type="ECO:0000256" key="4">
    <source>
        <dbReference type="ARBA" id="ARBA00022679"/>
    </source>
</evidence>
<dbReference type="PANTHER" id="PTHR19297:SF178">
    <property type="entry name" value="BETA-1,3-GALACTOSYL-O-GLYCOSYL-GLYCOPROTEIN BETA-1,6-N-ACETYLGLUCOSAMINYLTRANSFERASE 7"/>
    <property type="match status" value="1"/>
</dbReference>
<keyword evidence="6" id="KW-0735">Signal-anchor</keyword>
<feature type="transmembrane region" description="Helical" evidence="11">
    <location>
        <begin position="6"/>
        <end position="27"/>
    </location>
</feature>
<evidence type="ECO:0000313" key="13">
    <source>
        <dbReference type="Proteomes" id="UP000314987"/>
    </source>
</evidence>
<dbReference type="RefSeq" id="XP_027708580.1">
    <property type="nucleotide sequence ID" value="XM_027852779.1"/>
</dbReference>
<dbReference type="RefSeq" id="XP_027708627.1">
    <property type="nucleotide sequence ID" value="XM_027852826.1"/>
</dbReference>
<dbReference type="RefSeq" id="XP_027708609.1">
    <property type="nucleotide sequence ID" value="XM_027852808.1"/>
</dbReference>
<dbReference type="RefSeq" id="XP_027708599.1">
    <property type="nucleotide sequence ID" value="XM_027852798.1"/>
</dbReference>
<evidence type="ECO:0000256" key="10">
    <source>
        <dbReference type="ARBA" id="ARBA00038150"/>
    </source>
</evidence>